<sequence>MPEQLTLYTAKICPYAHRVEIALKESGLAHNRYEIDLKNKPVPAITYGGPLVSPDEPSPESEKLAESLVLLEFIADLSGSSSVLPHDPLLRAKARFFIEVFSSKAIPGWYASVNRGESTEAILNGIDAIQRLLPAEGYAIGEWSIADAAVTPFLARADLAFKNDLGAYNKGEGKKAYEILQTDPKFQRFRKYFTDVTSRKSFSETFDPESILSSWRVRYPPLREKRLADGSKI</sequence>
<evidence type="ECO:0000259" key="1">
    <source>
        <dbReference type="PROSITE" id="PS50404"/>
    </source>
</evidence>
<dbReference type="PROSITE" id="PS50404">
    <property type="entry name" value="GST_NTER"/>
    <property type="match status" value="1"/>
</dbReference>
<evidence type="ECO:0000313" key="2">
    <source>
        <dbReference type="EMBL" id="KAJ3567066.1"/>
    </source>
</evidence>
<evidence type="ECO:0000313" key="3">
    <source>
        <dbReference type="Proteomes" id="UP001213000"/>
    </source>
</evidence>
<dbReference type="InterPro" id="IPR040079">
    <property type="entry name" value="Glutathione_S-Trfase"/>
</dbReference>
<dbReference type="Gene3D" id="3.40.30.10">
    <property type="entry name" value="Glutaredoxin"/>
    <property type="match status" value="1"/>
</dbReference>
<dbReference type="EMBL" id="JANIEX010000439">
    <property type="protein sequence ID" value="KAJ3567066.1"/>
    <property type="molecule type" value="Genomic_DNA"/>
</dbReference>
<accession>A0AAD5YTI8</accession>
<organism evidence="2 3">
    <name type="scientific">Leucocoprinus birnbaumii</name>
    <dbReference type="NCBI Taxonomy" id="56174"/>
    <lineage>
        <taxon>Eukaryota</taxon>
        <taxon>Fungi</taxon>
        <taxon>Dikarya</taxon>
        <taxon>Basidiomycota</taxon>
        <taxon>Agaricomycotina</taxon>
        <taxon>Agaricomycetes</taxon>
        <taxon>Agaricomycetidae</taxon>
        <taxon>Agaricales</taxon>
        <taxon>Agaricineae</taxon>
        <taxon>Agaricaceae</taxon>
        <taxon>Leucocoprinus</taxon>
    </lineage>
</organism>
<gene>
    <name evidence="2" type="ORF">NP233_g6604</name>
</gene>
<dbReference type="AlphaFoldDB" id="A0AAD5YTI8"/>
<dbReference type="SUPFAM" id="SSF47616">
    <property type="entry name" value="GST C-terminal domain-like"/>
    <property type="match status" value="1"/>
</dbReference>
<dbReference type="SFLD" id="SFLDG00358">
    <property type="entry name" value="Main_(cytGST)"/>
    <property type="match status" value="1"/>
</dbReference>
<dbReference type="GO" id="GO:0005737">
    <property type="term" value="C:cytoplasm"/>
    <property type="evidence" value="ECO:0007669"/>
    <property type="project" value="TreeGrafter"/>
</dbReference>
<dbReference type="PANTHER" id="PTHR43968:SF8">
    <property type="entry name" value="S-TRANSFERASE, PUTATIVE (AFU_ORTHOLOGUE AFUA_2G00590)-RELATED"/>
    <property type="match status" value="1"/>
</dbReference>
<dbReference type="PANTHER" id="PTHR43968">
    <property type="match status" value="1"/>
</dbReference>
<keyword evidence="3" id="KW-1185">Reference proteome</keyword>
<dbReference type="Proteomes" id="UP001213000">
    <property type="component" value="Unassembled WGS sequence"/>
</dbReference>
<proteinExistence type="predicted"/>
<dbReference type="SFLD" id="SFLDS00019">
    <property type="entry name" value="Glutathione_Transferase_(cytos"/>
    <property type="match status" value="1"/>
</dbReference>
<dbReference type="InterPro" id="IPR036249">
    <property type="entry name" value="Thioredoxin-like_sf"/>
</dbReference>
<dbReference type="InterPro" id="IPR004045">
    <property type="entry name" value="Glutathione_S-Trfase_N"/>
</dbReference>
<dbReference type="InterPro" id="IPR050983">
    <property type="entry name" value="GST_Omega/HSP26"/>
</dbReference>
<comment type="caution">
    <text evidence="2">The sequence shown here is derived from an EMBL/GenBank/DDBJ whole genome shotgun (WGS) entry which is preliminary data.</text>
</comment>
<dbReference type="CDD" id="cd00570">
    <property type="entry name" value="GST_N_family"/>
    <property type="match status" value="1"/>
</dbReference>
<dbReference type="Pfam" id="PF13417">
    <property type="entry name" value="GST_N_3"/>
    <property type="match status" value="1"/>
</dbReference>
<reference evidence="2" key="1">
    <citation type="submission" date="2022-07" db="EMBL/GenBank/DDBJ databases">
        <title>Genome Sequence of Leucocoprinus birnbaumii.</title>
        <authorList>
            <person name="Buettner E."/>
        </authorList>
    </citation>
    <scope>NUCLEOTIDE SEQUENCE</scope>
    <source>
        <strain evidence="2">VT141</strain>
    </source>
</reference>
<dbReference type="CDD" id="cd00299">
    <property type="entry name" value="GST_C_family"/>
    <property type="match status" value="1"/>
</dbReference>
<feature type="domain" description="GST N-terminal" evidence="1">
    <location>
        <begin position="3"/>
        <end position="118"/>
    </location>
</feature>
<dbReference type="Gene3D" id="1.20.1050.10">
    <property type="match status" value="1"/>
</dbReference>
<dbReference type="SUPFAM" id="SSF52833">
    <property type="entry name" value="Thioredoxin-like"/>
    <property type="match status" value="1"/>
</dbReference>
<name>A0AAD5YTI8_9AGAR</name>
<dbReference type="InterPro" id="IPR036282">
    <property type="entry name" value="Glutathione-S-Trfase_C_sf"/>
</dbReference>
<protein>
    <recommendedName>
        <fullName evidence="1">GST N-terminal domain-containing protein</fullName>
    </recommendedName>
</protein>